<dbReference type="AlphaFoldDB" id="A0A5M9K2X8"/>
<name>A0A5M9K2X8_MONFR</name>
<keyword evidence="1" id="KW-0812">Transmembrane</keyword>
<proteinExistence type="predicted"/>
<sequence>MKEEEEEEERYRREYLLYTQIHLPSLSLFSLYFHPLLLRLFLYSLLYTNKILPSQLIPLFHHTVILLANIKVIRLDHIIEGKIVPFTVLALWISLSYFALQPSYQLDSFFLF</sequence>
<evidence type="ECO:0000313" key="3">
    <source>
        <dbReference type="Proteomes" id="UP000322873"/>
    </source>
</evidence>
<evidence type="ECO:0000256" key="1">
    <source>
        <dbReference type="SAM" id="Phobius"/>
    </source>
</evidence>
<reference evidence="2 3" key="1">
    <citation type="submission" date="2019-06" db="EMBL/GenBank/DDBJ databases">
        <title>Genome Sequence of the Brown Rot Fungal Pathogen Monilinia fructicola.</title>
        <authorList>
            <person name="De Miccolis Angelini R.M."/>
            <person name="Landi L."/>
            <person name="Abate D."/>
            <person name="Pollastro S."/>
            <person name="Romanazzi G."/>
            <person name="Faretra F."/>
        </authorList>
    </citation>
    <scope>NUCLEOTIDE SEQUENCE [LARGE SCALE GENOMIC DNA]</scope>
    <source>
        <strain evidence="2 3">Mfrc123</strain>
    </source>
</reference>
<dbReference type="Proteomes" id="UP000322873">
    <property type="component" value="Unassembled WGS sequence"/>
</dbReference>
<keyword evidence="1" id="KW-1133">Transmembrane helix</keyword>
<protein>
    <submittedName>
        <fullName evidence="2">Uncharacterized protein</fullName>
    </submittedName>
</protein>
<evidence type="ECO:0000313" key="2">
    <source>
        <dbReference type="EMBL" id="KAA8576144.1"/>
    </source>
</evidence>
<feature type="transmembrane region" description="Helical" evidence="1">
    <location>
        <begin position="21"/>
        <end position="45"/>
    </location>
</feature>
<feature type="transmembrane region" description="Helical" evidence="1">
    <location>
        <begin position="82"/>
        <end position="100"/>
    </location>
</feature>
<gene>
    <name evidence="2" type="ORF">EYC84_006301</name>
</gene>
<accession>A0A5M9K2X8</accession>
<feature type="transmembrane region" description="Helical" evidence="1">
    <location>
        <begin position="51"/>
        <end position="70"/>
    </location>
</feature>
<organism evidence="2 3">
    <name type="scientific">Monilinia fructicola</name>
    <name type="common">Brown rot fungus</name>
    <name type="synonym">Ciboria fructicola</name>
    <dbReference type="NCBI Taxonomy" id="38448"/>
    <lineage>
        <taxon>Eukaryota</taxon>
        <taxon>Fungi</taxon>
        <taxon>Dikarya</taxon>
        <taxon>Ascomycota</taxon>
        <taxon>Pezizomycotina</taxon>
        <taxon>Leotiomycetes</taxon>
        <taxon>Helotiales</taxon>
        <taxon>Sclerotiniaceae</taxon>
        <taxon>Monilinia</taxon>
    </lineage>
</organism>
<comment type="caution">
    <text evidence="2">The sequence shown here is derived from an EMBL/GenBank/DDBJ whole genome shotgun (WGS) entry which is preliminary data.</text>
</comment>
<keyword evidence="1" id="KW-0472">Membrane</keyword>
<keyword evidence="3" id="KW-1185">Reference proteome</keyword>
<dbReference type="EMBL" id="VICG01000001">
    <property type="protein sequence ID" value="KAA8576144.1"/>
    <property type="molecule type" value="Genomic_DNA"/>
</dbReference>